<organism evidence="2 3">
    <name type="scientific">Thermogemmatispora aurantia</name>
    <dbReference type="NCBI Taxonomy" id="2045279"/>
    <lineage>
        <taxon>Bacteria</taxon>
        <taxon>Bacillati</taxon>
        <taxon>Chloroflexota</taxon>
        <taxon>Ktedonobacteria</taxon>
        <taxon>Thermogemmatisporales</taxon>
        <taxon>Thermogemmatisporaceae</taxon>
        <taxon>Thermogemmatispora</taxon>
    </lineage>
</organism>
<comment type="caution">
    <text evidence="2">The sequence shown here is derived from an EMBL/GenBank/DDBJ whole genome shotgun (WGS) entry which is preliminary data.</text>
</comment>
<dbReference type="AlphaFoldDB" id="A0A5J4JYX2"/>
<accession>A0A5J4JYX2</accession>
<sequence>MDADPTKSNRRGREDPGAPLPSTGRAHVALSTPVLALAPAPALRVEGAPQVVAVNLLVPGDARRQEGGRLAPVVIWNAQVALAH</sequence>
<protein>
    <submittedName>
        <fullName evidence="2">Uncharacterized protein</fullName>
    </submittedName>
</protein>
<proteinExistence type="predicted"/>
<evidence type="ECO:0000313" key="2">
    <source>
        <dbReference type="EMBL" id="GER82348.1"/>
    </source>
</evidence>
<dbReference type="Proteomes" id="UP000334820">
    <property type="component" value="Unassembled WGS sequence"/>
</dbReference>
<evidence type="ECO:0000256" key="1">
    <source>
        <dbReference type="SAM" id="MobiDB-lite"/>
    </source>
</evidence>
<name>A0A5J4JYX2_9CHLR</name>
<gene>
    <name evidence="2" type="ORF">KTAU_09860</name>
</gene>
<evidence type="ECO:0000313" key="3">
    <source>
        <dbReference type="Proteomes" id="UP000334820"/>
    </source>
</evidence>
<keyword evidence="3" id="KW-1185">Reference proteome</keyword>
<dbReference type="EMBL" id="BKZV01000001">
    <property type="protein sequence ID" value="GER82348.1"/>
    <property type="molecule type" value="Genomic_DNA"/>
</dbReference>
<feature type="region of interest" description="Disordered" evidence="1">
    <location>
        <begin position="1"/>
        <end position="26"/>
    </location>
</feature>
<feature type="compositionally biased region" description="Basic and acidic residues" evidence="1">
    <location>
        <begin position="1"/>
        <end position="16"/>
    </location>
</feature>
<reference evidence="2 3" key="1">
    <citation type="journal article" date="2019" name="Int. J. Syst. Evol. Microbiol.">
        <title>Thermogemmatispora aurantia sp. nov. and Thermogemmatispora argillosa sp. nov., within the class Ktedonobacteria, and emended description of the genus Thermogemmatispora.</title>
        <authorList>
            <person name="Zheng Y."/>
            <person name="Wang C.M."/>
            <person name="Sakai Y."/>
            <person name="Abe K."/>
            <person name="Yokota A."/>
            <person name="Yabe S."/>
        </authorList>
    </citation>
    <scope>NUCLEOTIDE SEQUENCE [LARGE SCALE GENOMIC DNA]</scope>
    <source>
        <strain evidence="2 3">A1-2</strain>
    </source>
</reference>